<keyword evidence="8" id="KW-0963">Cytoplasm</keyword>
<keyword evidence="14" id="KW-0418">Kinase</keyword>
<dbReference type="PANTHER" id="PTHR47167:SF10">
    <property type="entry name" value="SERINE_THREONINE-PROTEIN KINASE TAO3"/>
    <property type="match status" value="1"/>
</dbReference>
<keyword evidence="15 23" id="KW-0067">ATP-binding</keyword>
<dbReference type="Ensembl" id="ENSTRUT00000066807.1">
    <property type="protein sequence ID" value="ENSTRUP00000085232.1"/>
    <property type="gene ID" value="ENSTRUG00000016256.3"/>
</dbReference>
<dbReference type="GO" id="GO:0045121">
    <property type="term" value="C:membrane raft"/>
    <property type="evidence" value="ECO:0007669"/>
    <property type="project" value="UniProtKB-SubCell"/>
</dbReference>
<dbReference type="GeneTree" id="ENSGT00940000155735"/>
<evidence type="ECO:0000256" key="7">
    <source>
        <dbReference type="ARBA" id="ARBA00022475"/>
    </source>
</evidence>
<reference evidence="27 28" key="1">
    <citation type="journal article" date="2011" name="Genome Biol. Evol.">
        <title>Integration of the genetic map and genome assembly of fugu facilitates insights into distinct features of genome evolution in teleosts and mammals.</title>
        <authorList>
            <person name="Kai W."/>
            <person name="Kikuchi K."/>
            <person name="Tohari S."/>
            <person name="Chew A.K."/>
            <person name="Tay A."/>
            <person name="Fujiwara A."/>
            <person name="Hosoya S."/>
            <person name="Suetake H."/>
            <person name="Naruse K."/>
            <person name="Brenner S."/>
            <person name="Suzuki Y."/>
            <person name="Venkatesh B."/>
        </authorList>
    </citation>
    <scope>NUCLEOTIDE SEQUENCE [LARGE SCALE GENOMIC DNA]</scope>
</reference>
<comment type="catalytic activity">
    <reaction evidence="21">
        <text>L-threonyl-[protein] + ATP = O-phospho-L-threonyl-[protein] + ADP + H(+)</text>
        <dbReference type="Rhea" id="RHEA:46608"/>
        <dbReference type="Rhea" id="RHEA-COMP:11060"/>
        <dbReference type="Rhea" id="RHEA-COMP:11605"/>
        <dbReference type="ChEBI" id="CHEBI:15378"/>
        <dbReference type="ChEBI" id="CHEBI:30013"/>
        <dbReference type="ChEBI" id="CHEBI:30616"/>
        <dbReference type="ChEBI" id="CHEBI:61977"/>
        <dbReference type="ChEBI" id="CHEBI:456216"/>
        <dbReference type="EC" id="2.7.11.1"/>
    </reaction>
</comment>
<dbReference type="InterPro" id="IPR011009">
    <property type="entry name" value="Kinase-like_dom_sf"/>
</dbReference>
<feature type="region of interest" description="Disordered" evidence="25">
    <location>
        <begin position="320"/>
        <end position="364"/>
    </location>
</feature>
<evidence type="ECO:0000256" key="1">
    <source>
        <dbReference type="ARBA" id="ARBA00004202"/>
    </source>
</evidence>
<evidence type="ECO:0000256" key="21">
    <source>
        <dbReference type="ARBA" id="ARBA00047899"/>
    </source>
</evidence>
<accession>A0A674PHL0</accession>
<feature type="compositionally biased region" description="Polar residues" evidence="25">
    <location>
        <begin position="419"/>
        <end position="433"/>
    </location>
</feature>
<dbReference type="GO" id="GO:0005811">
    <property type="term" value="C:lipid droplet"/>
    <property type="evidence" value="ECO:0007669"/>
    <property type="project" value="UniProtKB-SubCell"/>
</dbReference>
<dbReference type="Gene3D" id="1.10.510.10">
    <property type="entry name" value="Transferase(Phosphotransferase) domain 1"/>
    <property type="match status" value="1"/>
</dbReference>
<dbReference type="FunFam" id="1.10.510.10:FF:000030">
    <property type="entry name" value="Serine/threonine-protein kinase TAO2, putative"/>
    <property type="match status" value="1"/>
</dbReference>
<dbReference type="PROSITE" id="PS50011">
    <property type="entry name" value="PROTEIN_KINASE_DOM"/>
    <property type="match status" value="1"/>
</dbReference>
<dbReference type="FunFam" id="3.30.200.20:FF:000029">
    <property type="entry name" value="Serine/threonine-protein kinase TAO2, putative"/>
    <property type="match status" value="1"/>
</dbReference>
<evidence type="ECO:0000256" key="4">
    <source>
        <dbReference type="ARBA" id="ARBA00004502"/>
    </source>
</evidence>
<dbReference type="GO" id="GO:0051493">
    <property type="term" value="P:regulation of cytoskeleton organization"/>
    <property type="evidence" value="ECO:0007669"/>
    <property type="project" value="TreeGrafter"/>
</dbReference>
<evidence type="ECO:0000256" key="13">
    <source>
        <dbReference type="ARBA" id="ARBA00022763"/>
    </source>
</evidence>
<organism evidence="27 28">
    <name type="scientific">Takifugu rubripes</name>
    <name type="common">Japanese pufferfish</name>
    <name type="synonym">Fugu rubripes</name>
    <dbReference type="NCBI Taxonomy" id="31033"/>
    <lineage>
        <taxon>Eukaryota</taxon>
        <taxon>Metazoa</taxon>
        <taxon>Chordata</taxon>
        <taxon>Craniata</taxon>
        <taxon>Vertebrata</taxon>
        <taxon>Euteleostomi</taxon>
        <taxon>Actinopterygii</taxon>
        <taxon>Neopterygii</taxon>
        <taxon>Teleostei</taxon>
        <taxon>Neoteleostei</taxon>
        <taxon>Acanthomorphata</taxon>
        <taxon>Eupercaria</taxon>
        <taxon>Tetraodontiformes</taxon>
        <taxon>Tetradontoidea</taxon>
        <taxon>Tetraodontidae</taxon>
        <taxon>Takifugu</taxon>
    </lineage>
</organism>
<evidence type="ECO:0000256" key="10">
    <source>
        <dbReference type="ARBA" id="ARBA00022677"/>
    </source>
</evidence>
<evidence type="ECO:0000256" key="25">
    <source>
        <dbReference type="SAM" id="MobiDB-lite"/>
    </source>
</evidence>
<evidence type="ECO:0000256" key="24">
    <source>
        <dbReference type="SAM" id="Coils"/>
    </source>
</evidence>
<keyword evidence="7" id="KW-1003">Cell membrane</keyword>
<evidence type="ECO:0000256" key="9">
    <source>
        <dbReference type="ARBA" id="ARBA00022527"/>
    </source>
</evidence>
<keyword evidence="13" id="KW-0227">DNA damage</keyword>
<evidence type="ECO:0000259" key="26">
    <source>
        <dbReference type="PROSITE" id="PS50011"/>
    </source>
</evidence>
<feature type="domain" description="Protein kinase" evidence="26">
    <location>
        <begin position="28"/>
        <end position="281"/>
    </location>
</feature>
<proteinExistence type="inferred from homology"/>
<evidence type="ECO:0000256" key="11">
    <source>
        <dbReference type="ARBA" id="ARBA00022679"/>
    </source>
</evidence>
<feature type="coiled-coil region" evidence="24">
    <location>
        <begin position="717"/>
        <end position="793"/>
    </location>
</feature>
<dbReference type="GO" id="GO:0006281">
    <property type="term" value="P:DNA repair"/>
    <property type="evidence" value="ECO:0007669"/>
    <property type="project" value="UniProtKB-KW"/>
</dbReference>
<dbReference type="Pfam" id="PF00069">
    <property type="entry name" value="Pkinase"/>
    <property type="match status" value="1"/>
</dbReference>
<evidence type="ECO:0000256" key="8">
    <source>
        <dbReference type="ARBA" id="ARBA00022490"/>
    </source>
</evidence>
<evidence type="ECO:0000256" key="12">
    <source>
        <dbReference type="ARBA" id="ARBA00022741"/>
    </source>
</evidence>
<dbReference type="InterPro" id="IPR051234">
    <property type="entry name" value="TAO_STE20_kinase"/>
</dbReference>
<dbReference type="SUPFAM" id="SSF56112">
    <property type="entry name" value="Protein kinase-like (PK-like)"/>
    <property type="match status" value="1"/>
</dbReference>
<dbReference type="Proteomes" id="UP000005226">
    <property type="component" value="Chromosome 21"/>
</dbReference>
<evidence type="ECO:0000256" key="3">
    <source>
        <dbReference type="ARBA" id="ARBA00004496"/>
    </source>
</evidence>
<reference evidence="27" key="3">
    <citation type="submission" date="2025-09" db="UniProtKB">
        <authorList>
            <consortium name="Ensembl"/>
        </authorList>
    </citation>
    <scope>IDENTIFICATION</scope>
</reference>
<feature type="region of interest" description="Disordered" evidence="25">
    <location>
        <begin position="521"/>
        <end position="556"/>
    </location>
</feature>
<feature type="binding site" evidence="23">
    <location>
        <position position="58"/>
    </location>
    <ligand>
        <name>ATP</name>
        <dbReference type="ChEBI" id="CHEBI:30616"/>
    </ligand>
</feature>
<dbReference type="GO" id="GO:0005737">
    <property type="term" value="C:cytoplasm"/>
    <property type="evidence" value="ECO:0007669"/>
    <property type="project" value="UniProtKB-SubCell"/>
</dbReference>
<dbReference type="GO" id="GO:0005886">
    <property type="term" value="C:plasma membrane"/>
    <property type="evidence" value="ECO:0007669"/>
    <property type="project" value="UniProtKB-SubCell"/>
</dbReference>
<evidence type="ECO:0000256" key="17">
    <source>
        <dbReference type="ARBA" id="ARBA00023136"/>
    </source>
</evidence>
<protein>
    <recommendedName>
        <fullName evidence="19">Serine/threonine-protein kinase TAO3</fullName>
        <ecNumber evidence="6">2.7.11.1</ecNumber>
    </recommendedName>
    <alternativeName>
        <fullName evidence="20">Thousand and one amino acid protein 3</fullName>
    </alternativeName>
</protein>
<dbReference type="InterPro" id="IPR000719">
    <property type="entry name" value="Prot_kinase_dom"/>
</dbReference>
<evidence type="ECO:0000313" key="28">
    <source>
        <dbReference type="Proteomes" id="UP000005226"/>
    </source>
</evidence>
<feature type="compositionally biased region" description="Low complexity" evidence="25">
    <location>
        <begin position="350"/>
        <end position="364"/>
    </location>
</feature>
<dbReference type="SMART" id="SM00220">
    <property type="entry name" value="S_TKc"/>
    <property type="match status" value="1"/>
</dbReference>
<dbReference type="PANTHER" id="PTHR47167">
    <property type="entry name" value="SERINE/THREONINE-PROTEIN KINASE TAO1-LIKE PROTEIN"/>
    <property type="match status" value="1"/>
</dbReference>
<evidence type="ECO:0000256" key="6">
    <source>
        <dbReference type="ARBA" id="ARBA00012513"/>
    </source>
</evidence>
<dbReference type="GO" id="GO:0005524">
    <property type="term" value="F:ATP binding"/>
    <property type="evidence" value="ECO:0007669"/>
    <property type="project" value="UniProtKB-UniRule"/>
</dbReference>
<dbReference type="PROSITE" id="PS00108">
    <property type="entry name" value="PROTEIN_KINASE_ST"/>
    <property type="match status" value="1"/>
</dbReference>
<keyword evidence="16 24" id="KW-0175">Coiled coil</keyword>
<evidence type="ECO:0000256" key="20">
    <source>
        <dbReference type="ARBA" id="ARBA00043013"/>
    </source>
</evidence>
<reference evidence="27" key="2">
    <citation type="submission" date="2025-08" db="UniProtKB">
        <authorList>
            <consortium name="Ensembl"/>
        </authorList>
    </citation>
    <scope>IDENTIFICATION</scope>
</reference>
<dbReference type="InterPro" id="IPR017441">
    <property type="entry name" value="Protein_kinase_ATP_BS"/>
</dbReference>
<keyword evidence="28" id="KW-1185">Reference proteome</keyword>
<evidence type="ECO:0000256" key="19">
    <source>
        <dbReference type="ARBA" id="ARBA00040009"/>
    </source>
</evidence>
<evidence type="ECO:0000256" key="15">
    <source>
        <dbReference type="ARBA" id="ARBA00022840"/>
    </source>
</evidence>
<evidence type="ECO:0000256" key="16">
    <source>
        <dbReference type="ARBA" id="ARBA00023054"/>
    </source>
</evidence>
<evidence type="ECO:0000256" key="22">
    <source>
        <dbReference type="ARBA" id="ARBA00048679"/>
    </source>
</evidence>
<dbReference type="PROSITE" id="PS00107">
    <property type="entry name" value="PROTEIN_KINASE_ATP"/>
    <property type="match status" value="1"/>
</dbReference>
<evidence type="ECO:0000256" key="2">
    <source>
        <dbReference type="ARBA" id="ARBA00004285"/>
    </source>
</evidence>
<keyword evidence="18" id="KW-0234">DNA repair</keyword>
<evidence type="ECO:0000256" key="5">
    <source>
        <dbReference type="ARBA" id="ARBA00008874"/>
    </source>
</evidence>
<keyword evidence="10" id="KW-0551">Lipid droplet</keyword>
<feature type="region of interest" description="Disordered" evidence="25">
    <location>
        <begin position="388"/>
        <end position="436"/>
    </location>
</feature>
<keyword evidence="11" id="KW-0808">Transferase</keyword>
<name>A0A674PHL0_TAKRU</name>
<keyword evidence="17" id="KW-0472">Membrane</keyword>
<comment type="similarity">
    <text evidence="5">Belongs to the protein kinase superfamily. STE Ser/Thr protein kinase family. STE20 subfamily.</text>
</comment>
<gene>
    <name evidence="27" type="primary">taok3a</name>
</gene>
<dbReference type="EC" id="2.7.11.1" evidence="6"/>
<evidence type="ECO:0000256" key="14">
    <source>
        <dbReference type="ARBA" id="ARBA00022777"/>
    </source>
</evidence>
<comment type="subcellular location">
    <subcellularLocation>
        <location evidence="1">Cell membrane</location>
        <topology evidence="1">Peripheral membrane protein</topology>
    </subcellularLocation>
    <subcellularLocation>
        <location evidence="3">Cytoplasm</location>
    </subcellularLocation>
    <subcellularLocation>
        <location evidence="4">Lipid droplet</location>
    </subcellularLocation>
    <subcellularLocation>
        <location evidence="2">Membrane raft</location>
    </subcellularLocation>
</comment>
<evidence type="ECO:0000256" key="23">
    <source>
        <dbReference type="PROSITE-ProRule" id="PRU10141"/>
    </source>
</evidence>
<comment type="catalytic activity">
    <reaction evidence="22">
        <text>L-seryl-[protein] + ATP = O-phospho-L-seryl-[protein] + ADP + H(+)</text>
        <dbReference type="Rhea" id="RHEA:17989"/>
        <dbReference type="Rhea" id="RHEA-COMP:9863"/>
        <dbReference type="Rhea" id="RHEA-COMP:11604"/>
        <dbReference type="ChEBI" id="CHEBI:15378"/>
        <dbReference type="ChEBI" id="CHEBI:29999"/>
        <dbReference type="ChEBI" id="CHEBI:30616"/>
        <dbReference type="ChEBI" id="CHEBI:83421"/>
        <dbReference type="ChEBI" id="CHEBI:456216"/>
        <dbReference type="EC" id="2.7.11.1"/>
    </reaction>
</comment>
<keyword evidence="12 23" id="KW-0547">Nucleotide-binding</keyword>
<evidence type="ECO:0000313" key="27">
    <source>
        <dbReference type="Ensembl" id="ENSTRUP00000085232.1"/>
    </source>
</evidence>
<sequence length="857" mass="100126">MPSSTRKGVPKDPELADLFFKDDPEDVFCDLHEIGHGSFGAVYFARNSYSNEVVAIKKMSYNGKQTTEKWQDIIKEVKFLGQLRHPNTIEYKGCYLKDNTAWLVMEYCLGSASDLLEVHKKPLQEMEIAAITHGALLGLAYLHSHNMIHRDVKAGNILLTELGQVKLADFGSASIASPANSFVGTPYWMAPEVILAMDEGQYEGKVDIWSLGITCIELAERKPPLFNMNAMSALYHIAQNDSPTLQSNEWSDLFRSFVDYCLLKIPQERPSSGELLRHDFVRRERSPRILIDLIQRTKDAVRELDNLQYRKMKKILYQEKHNGPMGESQEEEEDSEAASCKMNSLGSNHSIPSTSVSTGSQSSSVNSMQEMLDDGCSDMTMMHPQDYGSTLESSPHTKKDHHYNWDDGIHRDHRPGLRPSSSDRSSQAQNYKNQGRFATIKSASLVTKQIHEHEQESELREQMSGYKRMRRQHQKQLIALENKLKAEMDEHRLKLQKEVETQANNAYIELEKLAKRHAVHTDKEEMNEDHSTPKKEKQERLSKHKENMQHSQAEEEAHLLTQQRVYFDRNCRAFKRKVMIKRHDLEQEQIREELNKKKTQKEMEHAMLIRHDESMQELEHRQLKTLQKLRMDLIRQQHQTELENQIEYNNRRERELHRKHVLELRQQPKNLKALELQIKKQFQDTCKVQTKQYKALRHHQMEVTPKAEHKTVLKALKDEQTRKLAILAEQYEQSINEMMASQALRLDEAQEAECQALRQQLQQEMELLNAYQSKIKMQTEAQHERELQKLEQKVSLRRAHLEQKIEEELVSLQKERTDRIKHLLERQERETDSFDMESLRLGFGNLGTLDLPKDDYR</sequence>
<dbReference type="AlphaFoldDB" id="A0A674PHL0"/>
<dbReference type="InterPro" id="IPR008271">
    <property type="entry name" value="Ser/Thr_kinase_AS"/>
</dbReference>
<dbReference type="GO" id="GO:0004674">
    <property type="term" value="F:protein serine/threonine kinase activity"/>
    <property type="evidence" value="ECO:0007669"/>
    <property type="project" value="UniProtKB-KW"/>
</dbReference>
<dbReference type="Gene3D" id="3.30.200.20">
    <property type="entry name" value="Phosphorylase Kinase, domain 1"/>
    <property type="match status" value="1"/>
</dbReference>
<evidence type="ECO:0000256" key="18">
    <source>
        <dbReference type="ARBA" id="ARBA00023204"/>
    </source>
</evidence>
<keyword evidence="9" id="KW-0723">Serine/threonine-protein kinase</keyword>